<dbReference type="EMBL" id="AAYA01000002">
    <property type="protein sequence ID" value="EBA09904.1"/>
    <property type="molecule type" value="Genomic_DNA"/>
</dbReference>
<dbReference type="InterPro" id="IPR025870">
    <property type="entry name" value="Glyoxalase-like_dom"/>
</dbReference>
<evidence type="ECO:0000313" key="2">
    <source>
        <dbReference type="EMBL" id="EBA09904.1"/>
    </source>
</evidence>
<feature type="domain" description="Glyoxalase-like" evidence="1">
    <location>
        <begin position="6"/>
        <end position="176"/>
    </location>
</feature>
<organism evidence="2 3">
    <name type="scientific">Sagittula stellata (strain ATCC 700073 / DSM 11524 / E-37)</name>
    <dbReference type="NCBI Taxonomy" id="388399"/>
    <lineage>
        <taxon>Bacteria</taxon>
        <taxon>Pseudomonadati</taxon>
        <taxon>Pseudomonadota</taxon>
        <taxon>Alphaproteobacteria</taxon>
        <taxon>Rhodobacterales</taxon>
        <taxon>Roseobacteraceae</taxon>
        <taxon>Sagittula</taxon>
    </lineage>
</organism>
<reference evidence="2 3" key="1">
    <citation type="submission" date="2006-06" db="EMBL/GenBank/DDBJ databases">
        <authorList>
            <person name="Moran M.A."/>
            <person name="Ferriera S."/>
            <person name="Johnson J."/>
            <person name="Kravitz S."/>
            <person name="Beeson K."/>
            <person name="Sutton G."/>
            <person name="Rogers Y.-H."/>
            <person name="Friedman R."/>
            <person name="Frazier M."/>
            <person name="Venter J.C."/>
        </authorList>
    </citation>
    <scope>NUCLEOTIDE SEQUENCE [LARGE SCALE GENOMIC DNA]</scope>
    <source>
        <strain evidence="2 3">E-37</strain>
    </source>
</reference>
<keyword evidence="3" id="KW-1185">Reference proteome</keyword>
<dbReference type="eggNOG" id="COG0346">
    <property type="taxonomic scope" value="Bacteria"/>
</dbReference>
<name>A3JZK1_SAGS3</name>
<accession>A3JZK1</accession>
<dbReference type="Gene3D" id="3.10.180.10">
    <property type="entry name" value="2,3-Dihydroxybiphenyl 1,2-Dioxygenase, domain 1"/>
    <property type="match status" value="1"/>
</dbReference>
<dbReference type="Pfam" id="PF13468">
    <property type="entry name" value="Glyoxalase_3"/>
    <property type="match status" value="1"/>
</dbReference>
<evidence type="ECO:0000259" key="1">
    <source>
        <dbReference type="Pfam" id="PF13468"/>
    </source>
</evidence>
<dbReference type="InterPro" id="IPR029068">
    <property type="entry name" value="Glyas_Bleomycin-R_OHBP_Dase"/>
</dbReference>
<sequence length="205" mass="21410">MVTLTLDHIAVLGETLAEAIAHVEGALGLPMSSGGVHPRFGTHNQLVGLDPELYIEAIAIDPSASAPPDARWFGLDEFAGEARLDKWICAVSDIHAAIAALPMAGRAVELSRGKLSWTMAVPEDGRLPFDGLFPALIQWHSAVPPGRSLPASGAALTELTVTHPDAAALSDLLAPYLDAPQVRFQHGPAGLAAAIRQADADIVLA</sequence>
<dbReference type="AlphaFoldDB" id="A3JZK1"/>
<evidence type="ECO:0000313" key="3">
    <source>
        <dbReference type="Proteomes" id="UP000005713"/>
    </source>
</evidence>
<dbReference type="RefSeq" id="WP_005856212.1">
    <property type="nucleotide sequence ID" value="NZ_AAYA01000002.1"/>
</dbReference>
<proteinExistence type="predicted"/>
<gene>
    <name evidence="2" type="ORF">SSE37_08848</name>
</gene>
<protein>
    <recommendedName>
        <fullName evidence="1">Glyoxalase-like domain-containing protein</fullName>
    </recommendedName>
</protein>
<dbReference type="Proteomes" id="UP000005713">
    <property type="component" value="Unassembled WGS sequence"/>
</dbReference>
<comment type="caution">
    <text evidence="2">The sequence shown here is derived from an EMBL/GenBank/DDBJ whole genome shotgun (WGS) entry which is preliminary data.</text>
</comment>